<name>A0A0R3WC40_TAEAS</name>
<feature type="domain" description="IRS-type PTB" evidence="2">
    <location>
        <begin position="290"/>
        <end position="329"/>
    </location>
</feature>
<dbReference type="Pfam" id="PF02174">
    <property type="entry name" value="IRS"/>
    <property type="match status" value="1"/>
</dbReference>
<protein>
    <submittedName>
        <fullName evidence="5">IRS-type PTB domain-containing protein</fullName>
    </submittedName>
</protein>
<dbReference type="OrthoDB" id="6279276at2759"/>
<evidence type="ECO:0000256" key="1">
    <source>
        <dbReference type="SAM" id="MobiDB-lite"/>
    </source>
</evidence>
<proteinExistence type="predicted"/>
<dbReference type="InterPro" id="IPR011993">
    <property type="entry name" value="PH-like_dom_sf"/>
</dbReference>
<reference evidence="3 4" key="2">
    <citation type="submission" date="2018-11" db="EMBL/GenBank/DDBJ databases">
        <authorList>
            <consortium name="Pathogen Informatics"/>
        </authorList>
    </citation>
    <scope>NUCLEOTIDE SEQUENCE [LARGE SCALE GENOMIC DNA]</scope>
</reference>
<dbReference type="InterPro" id="IPR002404">
    <property type="entry name" value="IRS_PTB"/>
</dbReference>
<evidence type="ECO:0000313" key="4">
    <source>
        <dbReference type="Proteomes" id="UP000282613"/>
    </source>
</evidence>
<feature type="compositionally biased region" description="Pro residues" evidence="1">
    <location>
        <begin position="434"/>
        <end position="447"/>
    </location>
</feature>
<reference evidence="5" key="1">
    <citation type="submission" date="2017-02" db="UniProtKB">
        <authorList>
            <consortium name="WormBaseParasite"/>
        </authorList>
    </citation>
    <scope>IDENTIFICATION</scope>
</reference>
<evidence type="ECO:0000313" key="5">
    <source>
        <dbReference type="WBParaSite" id="TASK_0000824701-mRNA-1"/>
    </source>
</evidence>
<dbReference type="SUPFAM" id="SSF50729">
    <property type="entry name" value="PH domain-like"/>
    <property type="match status" value="1"/>
</dbReference>
<feature type="region of interest" description="Disordered" evidence="1">
    <location>
        <begin position="410"/>
        <end position="463"/>
    </location>
</feature>
<dbReference type="WBParaSite" id="TASK_0000824701-mRNA-1">
    <property type="protein sequence ID" value="TASK_0000824701-mRNA-1"/>
    <property type="gene ID" value="TASK_0000824701"/>
</dbReference>
<accession>A0A0R3WC40</accession>
<keyword evidence="4" id="KW-1185">Reference proteome</keyword>
<dbReference type="SMART" id="SM01244">
    <property type="entry name" value="IRS"/>
    <property type="match status" value="1"/>
</dbReference>
<organism evidence="5">
    <name type="scientific">Taenia asiatica</name>
    <name type="common">Asian tapeworm</name>
    <dbReference type="NCBI Taxonomy" id="60517"/>
    <lineage>
        <taxon>Eukaryota</taxon>
        <taxon>Metazoa</taxon>
        <taxon>Spiralia</taxon>
        <taxon>Lophotrochozoa</taxon>
        <taxon>Platyhelminthes</taxon>
        <taxon>Cestoda</taxon>
        <taxon>Eucestoda</taxon>
        <taxon>Cyclophyllidea</taxon>
        <taxon>Taeniidae</taxon>
        <taxon>Taenia</taxon>
    </lineage>
</organism>
<dbReference type="Gene3D" id="2.30.29.30">
    <property type="entry name" value="Pleckstrin-homology domain (PH domain)/Phosphotyrosine-binding domain (PTB)"/>
    <property type="match status" value="1"/>
</dbReference>
<sequence length="617" mass="67651">MDCLPYPTAETIHFTSSELQYSPKLRQQFVFNAELCGIWLGALPFNQHLEATSLPAHMIRTPLATPRMSASALRSHSSDFTKTALPQKTSKKNSTAFSTGAKLLSDDALQKLDSFDLPDDVALRLNPACRLQLEACRITGSLTCSNGCLVFFSKDTDLKIPAHLGGPGDLELLSPSAQNCSVDYGFAFNCDQLNSGTIFDLSFWTMENDSNFSCQSLLSSQSGCFPGGRKLWSGVQSPSNLRKRGIKQFWTTLLSKKSKNNRQSLNLETPSVQTLVGCDQHSTPQIETLRLEWPLTTLRQFAFHGCLFKMETGRRAPHGEGHYLFRIANITKFRKNLEAHIDHQKRSRTLKTRSAVCYPSTSLSPPPPIPPPPPPPMTNTRAYVNIPPLLCPTLNRSWANLLQPTTELAEQGENEECCDDRREDDTDCMVELSSPPPPPLASAPPPGREIDSHSPVNDQTPLHRIGTYENVRSLLRSQEAQPAIPRSAAMAPRFFAKEVASVVTSTLNYAMLDFQPSSGAASAVTANTGGLSVRSVTSQPYSTPRLSSSSFERLAQLPSAGLSRRLARSMESRLNAVQGSRGAERPMNVTGSGVVGNYVDICPLQTLAINELLRSTL</sequence>
<dbReference type="EMBL" id="UYRS01018757">
    <property type="protein sequence ID" value="VDK39861.1"/>
    <property type="molecule type" value="Genomic_DNA"/>
</dbReference>
<dbReference type="Proteomes" id="UP000282613">
    <property type="component" value="Unassembled WGS sequence"/>
</dbReference>
<gene>
    <name evidence="3" type="ORF">TASK_LOCUS8248</name>
</gene>
<evidence type="ECO:0000313" key="3">
    <source>
        <dbReference type="EMBL" id="VDK39861.1"/>
    </source>
</evidence>
<evidence type="ECO:0000259" key="2">
    <source>
        <dbReference type="Pfam" id="PF02174"/>
    </source>
</evidence>
<dbReference type="AlphaFoldDB" id="A0A0R3WC40"/>